<name>A0A9P8QBW3_WICPI</name>
<reference evidence="1" key="1">
    <citation type="journal article" date="2021" name="Open Biol.">
        <title>Shared evolutionary footprints suggest mitochondrial oxidative damage underlies multiple complex I losses in fungi.</title>
        <authorList>
            <person name="Schikora-Tamarit M.A."/>
            <person name="Marcet-Houben M."/>
            <person name="Nosek J."/>
            <person name="Gabaldon T."/>
        </authorList>
    </citation>
    <scope>NUCLEOTIDE SEQUENCE</scope>
    <source>
        <strain evidence="1">CBS2887</strain>
    </source>
</reference>
<proteinExistence type="predicted"/>
<gene>
    <name evidence="1" type="ORF">WICPIJ_001293</name>
</gene>
<accession>A0A9P8QBW3</accession>
<evidence type="ECO:0000313" key="2">
    <source>
        <dbReference type="Proteomes" id="UP000774326"/>
    </source>
</evidence>
<dbReference type="Proteomes" id="UP000774326">
    <property type="component" value="Unassembled WGS sequence"/>
</dbReference>
<organism evidence="1 2">
    <name type="scientific">Wickerhamomyces pijperi</name>
    <name type="common">Yeast</name>
    <name type="synonym">Pichia pijperi</name>
    <dbReference type="NCBI Taxonomy" id="599730"/>
    <lineage>
        <taxon>Eukaryota</taxon>
        <taxon>Fungi</taxon>
        <taxon>Dikarya</taxon>
        <taxon>Ascomycota</taxon>
        <taxon>Saccharomycotina</taxon>
        <taxon>Saccharomycetes</taxon>
        <taxon>Phaffomycetales</taxon>
        <taxon>Wickerhamomycetaceae</taxon>
        <taxon>Wickerhamomyces</taxon>
    </lineage>
</organism>
<dbReference type="EMBL" id="JAEUBG010000660">
    <property type="protein sequence ID" value="KAH3687727.1"/>
    <property type="molecule type" value="Genomic_DNA"/>
</dbReference>
<comment type="caution">
    <text evidence="1">The sequence shown here is derived from an EMBL/GenBank/DDBJ whole genome shotgun (WGS) entry which is preliminary data.</text>
</comment>
<reference evidence="1" key="2">
    <citation type="submission" date="2021-01" db="EMBL/GenBank/DDBJ databases">
        <authorList>
            <person name="Schikora-Tamarit M.A."/>
        </authorList>
    </citation>
    <scope>NUCLEOTIDE SEQUENCE</scope>
    <source>
        <strain evidence="1">CBS2887</strain>
    </source>
</reference>
<keyword evidence="2" id="KW-1185">Reference proteome</keyword>
<evidence type="ECO:0000313" key="1">
    <source>
        <dbReference type="EMBL" id="KAH3687727.1"/>
    </source>
</evidence>
<protein>
    <submittedName>
        <fullName evidence="1">Uncharacterized protein</fullName>
    </submittedName>
</protein>
<sequence length="181" mass="19398">MVFSLVVASVESELLSSVIIEEEAWSDFFRMDFCVDLKESNRFIDGSFFFLAPLKLLFMVIEESVLIVLSLGGLPDDELELEEEAEEAGDPDLVCLAKLILKCLRSSRLAPLTGDTLAGVSLIPLELILEGEPNALAILEGGEADLDLVLGERVAGPNAGGTILLGDDLLSGDSSLIVVVF</sequence>
<dbReference type="AlphaFoldDB" id="A0A9P8QBW3"/>